<sequence>MAVRLNNGEFTKKMTEPRHAQRLPRSFAVLLDVRLGQCLLLQAAESQTPYALEYRVSPAFFD</sequence>
<organism evidence="1 2">
    <name type="scientific">Cylicostephanus goldi</name>
    <name type="common">Nematode worm</name>
    <dbReference type="NCBI Taxonomy" id="71465"/>
    <lineage>
        <taxon>Eukaryota</taxon>
        <taxon>Metazoa</taxon>
        <taxon>Ecdysozoa</taxon>
        <taxon>Nematoda</taxon>
        <taxon>Chromadorea</taxon>
        <taxon>Rhabditida</taxon>
        <taxon>Rhabditina</taxon>
        <taxon>Rhabditomorpha</taxon>
        <taxon>Strongyloidea</taxon>
        <taxon>Strongylidae</taxon>
        <taxon>Cylicostephanus</taxon>
    </lineage>
</organism>
<evidence type="ECO:0000313" key="2">
    <source>
        <dbReference type="Proteomes" id="UP000271889"/>
    </source>
</evidence>
<name>A0A3P6TK65_CYLGO</name>
<accession>A0A3P6TK65</accession>
<dbReference type="AlphaFoldDB" id="A0A3P6TK65"/>
<dbReference type="EMBL" id="UYRV01029451">
    <property type="protein sequence ID" value="VDK83573.1"/>
    <property type="molecule type" value="Genomic_DNA"/>
</dbReference>
<evidence type="ECO:0000313" key="1">
    <source>
        <dbReference type="EMBL" id="VDK83573.1"/>
    </source>
</evidence>
<dbReference type="Proteomes" id="UP000271889">
    <property type="component" value="Unassembled WGS sequence"/>
</dbReference>
<gene>
    <name evidence="1" type="ORF">CGOC_LOCUS8156</name>
</gene>
<keyword evidence="2" id="KW-1185">Reference proteome</keyword>
<reference evidence="1 2" key="1">
    <citation type="submission" date="2018-11" db="EMBL/GenBank/DDBJ databases">
        <authorList>
            <consortium name="Pathogen Informatics"/>
        </authorList>
    </citation>
    <scope>NUCLEOTIDE SEQUENCE [LARGE SCALE GENOMIC DNA]</scope>
</reference>
<protein>
    <submittedName>
        <fullName evidence="1">Uncharacterized protein</fullName>
    </submittedName>
</protein>
<proteinExistence type="predicted"/>